<protein>
    <submittedName>
        <fullName evidence="2">DUF4839 domain-containing protein</fullName>
    </submittedName>
</protein>
<dbReference type="EMBL" id="DWYW01000112">
    <property type="protein sequence ID" value="HJA90132.1"/>
    <property type="molecule type" value="Genomic_DNA"/>
</dbReference>
<proteinExistence type="predicted"/>
<reference evidence="2" key="2">
    <citation type="submission" date="2021-04" db="EMBL/GenBank/DDBJ databases">
        <authorList>
            <person name="Gilroy R."/>
        </authorList>
    </citation>
    <scope>NUCLEOTIDE SEQUENCE</scope>
    <source>
        <strain evidence="2">CHK171-505</strain>
    </source>
</reference>
<dbReference type="Pfam" id="PF16127">
    <property type="entry name" value="DUF4839"/>
    <property type="match status" value="1"/>
</dbReference>
<evidence type="ECO:0000313" key="3">
    <source>
        <dbReference type="Proteomes" id="UP000886856"/>
    </source>
</evidence>
<gene>
    <name evidence="2" type="ORF">H9948_05000</name>
</gene>
<evidence type="ECO:0000313" key="2">
    <source>
        <dbReference type="EMBL" id="HJA90132.1"/>
    </source>
</evidence>
<feature type="compositionally biased region" description="Acidic residues" evidence="1">
    <location>
        <begin position="112"/>
        <end position="122"/>
    </location>
</feature>
<accession>A0A9D2KW93</accession>
<dbReference type="AlphaFoldDB" id="A0A9D2KW93"/>
<evidence type="ECO:0000256" key="1">
    <source>
        <dbReference type="SAM" id="MobiDB-lite"/>
    </source>
</evidence>
<sequence>MKRVLILIGTLFFLIGCEEKIDDGKINPPYSSDIDDAMYKDVVADFENAGFTNVKTKKIEDLVFGWLTEDGEVEEITIDGETSFSTSSRFESDVEIIVFYHTFQETDKDITQDTETDESENIDEGKGEDDTSKIEESIDSTKDEVITVENNEEFANVLGKKSADEQTSEFAEKYKGRTIAFDANIAYMNNHGSYTTRYDLLIYTGDYSETEVYGPNFQIRDVNISNLNLTGENIPDTIGMGDHIYLTAKIIEWDEERQLFRLEPVSTEFR</sequence>
<dbReference type="Proteomes" id="UP000886856">
    <property type="component" value="Unassembled WGS sequence"/>
</dbReference>
<comment type="caution">
    <text evidence="2">The sequence shown here is derived from an EMBL/GenBank/DDBJ whole genome shotgun (WGS) entry which is preliminary data.</text>
</comment>
<dbReference type="PROSITE" id="PS51257">
    <property type="entry name" value="PROKAR_LIPOPROTEIN"/>
    <property type="match status" value="1"/>
</dbReference>
<name>A0A9D2KW93_9LACT</name>
<feature type="compositionally biased region" description="Basic and acidic residues" evidence="1">
    <location>
        <begin position="123"/>
        <end position="139"/>
    </location>
</feature>
<dbReference type="InterPro" id="IPR032290">
    <property type="entry name" value="DUF4839"/>
</dbReference>
<organism evidence="2 3">
    <name type="scientific">Candidatus Jeotgalibaca merdavium</name>
    <dbReference type="NCBI Taxonomy" id="2838627"/>
    <lineage>
        <taxon>Bacteria</taxon>
        <taxon>Bacillati</taxon>
        <taxon>Bacillota</taxon>
        <taxon>Bacilli</taxon>
        <taxon>Lactobacillales</taxon>
        <taxon>Carnobacteriaceae</taxon>
        <taxon>Jeotgalibaca</taxon>
    </lineage>
</organism>
<feature type="region of interest" description="Disordered" evidence="1">
    <location>
        <begin position="108"/>
        <end position="139"/>
    </location>
</feature>
<reference evidence="2" key="1">
    <citation type="journal article" date="2021" name="PeerJ">
        <title>Extensive microbial diversity within the chicken gut microbiome revealed by metagenomics and culture.</title>
        <authorList>
            <person name="Gilroy R."/>
            <person name="Ravi A."/>
            <person name="Getino M."/>
            <person name="Pursley I."/>
            <person name="Horton D.L."/>
            <person name="Alikhan N.F."/>
            <person name="Baker D."/>
            <person name="Gharbi K."/>
            <person name="Hall N."/>
            <person name="Watson M."/>
            <person name="Adriaenssens E.M."/>
            <person name="Foster-Nyarko E."/>
            <person name="Jarju S."/>
            <person name="Secka A."/>
            <person name="Antonio M."/>
            <person name="Oren A."/>
            <person name="Chaudhuri R.R."/>
            <person name="La Ragione R."/>
            <person name="Hildebrand F."/>
            <person name="Pallen M.J."/>
        </authorList>
    </citation>
    <scope>NUCLEOTIDE SEQUENCE</scope>
    <source>
        <strain evidence="2">CHK171-505</strain>
    </source>
</reference>